<evidence type="ECO:0000256" key="1">
    <source>
        <dbReference type="SAM" id="Phobius"/>
    </source>
</evidence>
<evidence type="ECO:0000313" key="4">
    <source>
        <dbReference type="WBParaSite" id="SCUD_0001718101-mRNA-1"/>
    </source>
</evidence>
<evidence type="ECO:0000313" key="3">
    <source>
        <dbReference type="Proteomes" id="UP000279833"/>
    </source>
</evidence>
<keyword evidence="3" id="KW-1185">Reference proteome</keyword>
<dbReference type="WBParaSite" id="SCUD_0001718101-mRNA-1">
    <property type="protein sequence ID" value="SCUD_0001718101-mRNA-1"/>
    <property type="gene ID" value="SCUD_0001718101"/>
</dbReference>
<dbReference type="AlphaFoldDB" id="A0A183KQ44"/>
<evidence type="ECO:0000313" key="2">
    <source>
        <dbReference type="EMBL" id="VDP63019.1"/>
    </source>
</evidence>
<reference evidence="4" key="1">
    <citation type="submission" date="2016-06" db="UniProtKB">
        <authorList>
            <consortium name="WormBaseParasite"/>
        </authorList>
    </citation>
    <scope>IDENTIFICATION</scope>
</reference>
<name>A0A183KQ44_9TREM</name>
<proteinExistence type="predicted"/>
<organism evidence="4">
    <name type="scientific">Schistosoma curassoni</name>
    <dbReference type="NCBI Taxonomy" id="6186"/>
    <lineage>
        <taxon>Eukaryota</taxon>
        <taxon>Metazoa</taxon>
        <taxon>Spiralia</taxon>
        <taxon>Lophotrochozoa</taxon>
        <taxon>Platyhelminthes</taxon>
        <taxon>Trematoda</taxon>
        <taxon>Digenea</taxon>
        <taxon>Strigeidida</taxon>
        <taxon>Schistosomatoidea</taxon>
        <taxon>Schistosomatidae</taxon>
        <taxon>Schistosoma</taxon>
    </lineage>
</organism>
<gene>
    <name evidence="2" type="ORF">SCUD_LOCUS17178</name>
</gene>
<keyword evidence="1" id="KW-0812">Transmembrane</keyword>
<keyword evidence="1" id="KW-1133">Transmembrane helix</keyword>
<dbReference type="Proteomes" id="UP000279833">
    <property type="component" value="Unassembled WGS sequence"/>
</dbReference>
<feature type="transmembrane region" description="Helical" evidence="1">
    <location>
        <begin position="53"/>
        <end position="77"/>
    </location>
</feature>
<feature type="transmembrane region" description="Helical" evidence="1">
    <location>
        <begin position="20"/>
        <end position="41"/>
    </location>
</feature>
<sequence>MRYPSFRSVGTCSSCKRFLYRAWSVFAVASMSDFGASALILSDPVDLPLLSCLLAALISSIFDGVTSIGMSVCAALMSGGFNGVDQFKSSSTYPTHLFLCS</sequence>
<protein>
    <submittedName>
        <fullName evidence="4">Secreted protein</fullName>
    </submittedName>
</protein>
<reference evidence="2 3" key="2">
    <citation type="submission" date="2018-11" db="EMBL/GenBank/DDBJ databases">
        <authorList>
            <consortium name="Pathogen Informatics"/>
        </authorList>
    </citation>
    <scope>NUCLEOTIDE SEQUENCE [LARGE SCALE GENOMIC DNA]</scope>
    <source>
        <strain evidence="2">Dakar</strain>
        <strain evidence="3">Dakar, Senegal</strain>
    </source>
</reference>
<keyword evidence="1" id="KW-0472">Membrane</keyword>
<accession>A0A183KQ44</accession>
<dbReference type="EMBL" id="UZAK01039469">
    <property type="protein sequence ID" value="VDP63019.1"/>
    <property type="molecule type" value="Genomic_DNA"/>
</dbReference>